<evidence type="ECO:0000256" key="1">
    <source>
        <dbReference type="SAM" id="Phobius"/>
    </source>
</evidence>
<sequence length="29" mass="3407">MQQETFKEFVATFVLFGLPFIALVLEFLK</sequence>
<keyword evidence="1" id="KW-0812">Transmembrane</keyword>
<evidence type="ECO:0008006" key="3">
    <source>
        <dbReference type="Google" id="ProtNLM"/>
    </source>
</evidence>
<accession>A0AAU8AUS2</accession>
<reference evidence="2" key="1">
    <citation type="submission" date="2024-03" db="EMBL/GenBank/DDBJ databases">
        <title>Diverse circular DNA viruses in blood, oral, and fecal samples of captive lemurs.</title>
        <authorList>
            <person name="Paietta E.N."/>
            <person name="Kraberger S."/>
            <person name="Lund M.C."/>
            <person name="Custer J.M."/>
            <person name="Vargas K.M."/>
            <person name="Ehmke E.E."/>
            <person name="Yoder A.D."/>
            <person name="Varsani A."/>
        </authorList>
    </citation>
    <scope>NUCLEOTIDE SEQUENCE</scope>
    <source>
        <strain evidence="2">Duke_17_45</strain>
    </source>
</reference>
<evidence type="ECO:0000313" key="2">
    <source>
        <dbReference type="EMBL" id="XCD03099.1"/>
    </source>
</evidence>
<organism evidence="2">
    <name type="scientific">Dulem virus 31</name>
    <dbReference type="NCBI Taxonomy" id="3145749"/>
    <lineage>
        <taxon>Viruses</taxon>
        <taxon>Monodnaviria</taxon>
        <taxon>Sangervirae</taxon>
        <taxon>Phixviricota</taxon>
        <taxon>Malgrandaviricetes</taxon>
        <taxon>Petitvirales</taxon>
        <taxon>Microviridae</taxon>
        <taxon>Microvirus</taxon>
    </lineage>
</organism>
<feature type="transmembrane region" description="Helical" evidence="1">
    <location>
        <begin position="6"/>
        <end position="28"/>
    </location>
</feature>
<protein>
    <recommendedName>
        <fullName evidence="3">Holin-like toxin</fullName>
    </recommendedName>
</protein>
<keyword evidence="1" id="KW-1133">Transmembrane helix</keyword>
<keyword evidence="1" id="KW-0472">Membrane</keyword>
<dbReference type="EMBL" id="PP511318">
    <property type="protein sequence ID" value="XCD03099.1"/>
    <property type="molecule type" value="Genomic_DNA"/>
</dbReference>
<name>A0AAU8AUS2_9VIRU</name>
<proteinExistence type="predicted"/>